<name>A0ABW7BT82_9ACTN</name>
<reference evidence="2 3" key="1">
    <citation type="submission" date="2024-10" db="EMBL/GenBank/DDBJ databases">
        <title>The Natural Products Discovery Center: Release of the First 8490 Sequenced Strains for Exploring Actinobacteria Biosynthetic Diversity.</title>
        <authorList>
            <person name="Kalkreuter E."/>
            <person name="Kautsar S.A."/>
            <person name="Yang D."/>
            <person name="Bader C.D."/>
            <person name="Teijaro C.N."/>
            <person name="Fluegel L."/>
            <person name="Davis C.M."/>
            <person name="Simpson J.R."/>
            <person name="Lauterbach L."/>
            <person name="Steele A.D."/>
            <person name="Gui C."/>
            <person name="Meng S."/>
            <person name="Li G."/>
            <person name="Viehrig K."/>
            <person name="Ye F."/>
            <person name="Su P."/>
            <person name="Kiefer A.F."/>
            <person name="Nichols A."/>
            <person name="Cepeda A.J."/>
            <person name="Yan W."/>
            <person name="Fan B."/>
            <person name="Jiang Y."/>
            <person name="Adhikari A."/>
            <person name="Zheng C.-J."/>
            <person name="Schuster L."/>
            <person name="Cowan T.M."/>
            <person name="Smanski M.J."/>
            <person name="Chevrette M.G."/>
            <person name="De Carvalho L.P.S."/>
            <person name="Shen B."/>
        </authorList>
    </citation>
    <scope>NUCLEOTIDE SEQUENCE [LARGE SCALE GENOMIC DNA]</scope>
    <source>
        <strain evidence="2 3">NPDC048229</strain>
    </source>
</reference>
<feature type="coiled-coil region" evidence="1">
    <location>
        <begin position="5"/>
        <end position="32"/>
    </location>
</feature>
<evidence type="ECO:0000313" key="3">
    <source>
        <dbReference type="Proteomes" id="UP001604282"/>
    </source>
</evidence>
<keyword evidence="1" id="KW-0175">Coiled coil</keyword>
<dbReference type="RefSeq" id="WP_392880839.1">
    <property type="nucleotide sequence ID" value="NZ_JBICZW010000005.1"/>
</dbReference>
<sequence>MLPDVTAARTALETAQREAEEARALVDTLAERVRDGAEDITGADIAAQRQLAELAGLRVTAAERKLNDAQAADLDARAQAAAGRVRALVATDSTEALCDAARDVVAAVHALVRAADERAAAIRDVAAEGVRLNEELGRSDNEPWPSRAYGFMAQSSPEASVTAVGEGRTTSVPVHRILGAVFASALIEHGSTRNEVARVMEGAREGIRHTAEQAGLATVLEENAAG</sequence>
<gene>
    <name evidence="2" type="ORF">ACGFYS_09970</name>
</gene>
<proteinExistence type="predicted"/>
<dbReference type="Proteomes" id="UP001604282">
    <property type="component" value="Unassembled WGS sequence"/>
</dbReference>
<accession>A0ABW7BT82</accession>
<evidence type="ECO:0000313" key="2">
    <source>
        <dbReference type="EMBL" id="MFG3189258.1"/>
    </source>
</evidence>
<organism evidence="2 3">
    <name type="scientific">Streptomyces omiyaensis</name>
    <dbReference type="NCBI Taxonomy" id="68247"/>
    <lineage>
        <taxon>Bacteria</taxon>
        <taxon>Bacillati</taxon>
        <taxon>Actinomycetota</taxon>
        <taxon>Actinomycetes</taxon>
        <taxon>Kitasatosporales</taxon>
        <taxon>Streptomycetaceae</taxon>
        <taxon>Streptomyces</taxon>
    </lineage>
</organism>
<keyword evidence="3" id="KW-1185">Reference proteome</keyword>
<dbReference type="EMBL" id="JBICZW010000005">
    <property type="protein sequence ID" value="MFG3189258.1"/>
    <property type="molecule type" value="Genomic_DNA"/>
</dbReference>
<evidence type="ECO:0000256" key="1">
    <source>
        <dbReference type="SAM" id="Coils"/>
    </source>
</evidence>
<protein>
    <submittedName>
        <fullName evidence="2">Uncharacterized protein</fullName>
    </submittedName>
</protein>
<comment type="caution">
    <text evidence="2">The sequence shown here is derived from an EMBL/GenBank/DDBJ whole genome shotgun (WGS) entry which is preliminary data.</text>
</comment>